<proteinExistence type="predicted"/>
<comment type="caution">
    <text evidence="1">The sequence shown here is derived from an EMBL/GenBank/DDBJ whole genome shotgun (WGS) entry which is preliminary data.</text>
</comment>
<sequence length="182" mass="19625">MGILAVFPLSGCGVFAGWDEMAETQPSGNTAISLSESGDISVHMIACDIAVESVELQILTDKAGAPPLGEQVSLDTPQSGYVVVTLPHSSEHEPPVLNSIMNDPQRKFWVRPLTYKGKTNELRFVPPLNGLTLETLDNHPRGSLLVQNYIPGTHGPETLDEVSLDDFKHGPASSRPSDCHID</sequence>
<name>A0A7H0K9T7_9CORY</name>
<evidence type="ECO:0000313" key="2">
    <source>
        <dbReference type="Proteomes" id="UP000577408"/>
    </source>
</evidence>
<organism evidence="1 2">
    <name type="scientific">Corynebacterium wankanglinii</name>
    <dbReference type="NCBI Taxonomy" id="2735136"/>
    <lineage>
        <taxon>Bacteria</taxon>
        <taxon>Bacillati</taxon>
        <taxon>Actinomycetota</taxon>
        <taxon>Actinomycetes</taxon>
        <taxon>Mycobacteriales</taxon>
        <taxon>Corynebacteriaceae</taxon>
        <taxon>Corynebacterium</taxon>
    </lineage>
</organism>
<dbReference type="AlphaFoldDB" id="A0A7H0K9T7"/>
<keyword evidence="2" id="KW-1185">Reference proteome</keyword>
<accession>A0A7H0K9T7</accession>
<evidence type="ECO:0000313" key="1">
    <source>
        <dbReference type="EMBL" id="MBA1838430.1"/>
    </source>
</evidence>
<reference evidence="1 2" key="1">
    <citation type="submission" date="2020-05" db="EMBL/GenBank/DDBJ databases">
        <title>Descriptions of Corynebacterium xxxx sp. nov., Corynebacterium yyyy sp. nov. and Corynebacterium zzzz sp. nov.</title>
        <authorList>
            <person name="Zhang G."/>
        </authorList>
    </citation>
    <scope>NUCLEOTIDE SEQUENCE [LARGE SCALE GENOMIC DNA]</scope>
    <source>
        <strain evidence="2">zg-913</strain>
    </source>
</reference>
<dbReference type="EMBL" id="JABFED010000011">
    <property type="protein sequence ID" value="MBA1838430.1"/>
    <property type="molecule type" value="Genomic_DNA"/>
</dbReference>
<dbReference type="RefSeq" id="WP_181193121.1">
    <property type="nucleotide sequence ID" value="NZ_JABFED010000011.1"/>
</dbReference>
<protein>
    <submittedName>
        <fullName evidence="1">Uncharacterized protein</fullName>
    </submittedName>
</protein>
<dbReference type="Proteomes" id="UP000577408">
    <property type="component" value="Unassembled WGS sequence"/>
</dbReference>
<gene>
    <name evidence="1" type="ORF">HMA55_11195</name>
</gene>